<keyword evidence="2 5" id="KW-0812">Transmembrane</keyword>
<evidence type="ECO:0000313" key="7">
    <source>
        <dbReference type="EMBL" id="VDP11227.1"/>
    </source>
</evidence>
<reference evidence="9" key="1">
    <citation type="submission" date="2016-06" db="UniProtKB">
        <authorList>
            <consortium name="WormBaseParasite"/>
        </authorList>
    </citation>
    <scope>IDENTIFICATION</scope>
</reference>
<dbReference type="Proteomes" id="UP000270296">
    <property type="component" value="Unassembled WGS sequence"/>
</dbReference>
<name>A0A183ITJ5_9BILA</name>
<evidence type="ECO:0000313" key="9">
    <source>
        <dbReference type="WBParaSite" id="SBAD_0000720701-mRNA-1"/>
    </source>
</evidence>
<evidence type="ECO:0000256" key="2">
    <source>
        <dbReference type="ARBA" id="ARBA00022692"/>
    </source>
</evidence>
<keyword evidence="4 5" id="KW-0472">Membrane</keyword>
<proteinExistence type="predicted"/>
<dbReference type="PANTHER" id="PTHR21041">
    <property type="entry name" value="DENDRITIC CELL-SPECIFIC TRANSMEMBRANE PROTEIN"/>
    <property type="match status" value="1"/>
</dbReference>
<comment type="subcellular location">
    <subcellularLocation>
        <location evidence="1">Membrane</location>
        <topology evidence="1">Multi-pass membrane protein</topology>
    </subcellularLocation>
</comment>
<gene>
    <name evidence="7" type="ORF">SBAD_LOCUS6942</name>
</gene>
<dbReference type="WBParaSite" id="SBAD_0000720701-mRNA-1">
    <property type="protein sequence ID" value="SBAD_0000720701-mRNA-1"/>
    <property type="gene ID" value="SBAD_0000720701"/>
</dbReference>
<feature type="domain" description="Dendritic cell-specific transmembrane protein-like" evidence="6">
    <location>
        <begin position="232"/>
        <end position="368"/>
    </location>
</feature>
<organism evidence="9">
    <name type="scientific">Soboliphyme baturini</name>
    <dbReference type="NCBI Taxonomy" id="241478"/>
    <lineage>
        <taxon>Eukaryota</taxon>
        <taxon>Metazoa</taxon>
        <taxon>Ecdysozoa</taxon>
        <taxon>Nematoda</taxon>
        <taxon>Enoplea</taxon>
        <taxon>Dorylaimia</taxon>
        <taxon>Dioctophymatida</taxon>
        <taxon>Dioctophymatoidea</taxon>
        <taxon>Soboliphymatidae</taxon>
        <taxon>Soboliphyme</taxon>
    </lineage>
</organism>
<evidence type="ECO:0000256" key="4">
    <source>
        <dbReference type="ARBA" id="ARBA00023136"/>
    </source>
</evidence>
<accession>A0A183ITJ5</accession>
<dbReference type="InterPro" id="IPR051856">
    <property type="entry name" value="CSR-E3_Ligase_Protein"/>
</dbReference>
<dbReference type="OrthoDB" id="158360at2759"/>
<dbReference type="Pfam" id="PF07782">
    <property type="entry name" value="DC_STAMP"/>
    <property type="match status" value="1"/>
</dbReference>
<keyword evidence="3 5" id="KW-1133">Transmembrane helix</keyword>
<dbReference type="InterPro" id="IPR012858">
    <property type="entry name" value="DC_STAMP-like"/>
</dbReference>
<reference evidence="7 8" key="2">
    <citation type="submission" date="2018-11" db="EMBL/GenBank/DDBJ databases">
        <authorList>
            <consortium name="Pathogen Informatics"/>
        </authorList>
    </citation>
    <scope>NUCLEOTIDE SEQUENCE [LARGE SCALE GENOMIC DNA]</scope>
</reference>
<dbReference type="PANTHER" id="PTHR21041:SF17">
    <property type="entry name" value="E3 UBIQUITIN-PROTEIN LIGASE DCST1"/>
    <property type="match status" value="1"/>
</dbReference>
<sequence>MMHAVSYSREIAAKLPEYISSLEDEISRLEERKEIRWMRKRMQEINAAEFENRRSRGEKNKLIDHVFKLRNATLVQRMSKFRRKLVQRFIEKATFQCEDIINTAFAKCREWFNKKLTDCLLGFPLNPICTAYTLDAVCNVMKMIDFREYHCNSDATDIDKYAEAYGAKIDEAQNLTERLVNSFKLNVQFKARFPFRFPKLISLAQLKSSVAQAFSVLRGFFATISTIFTVISVMMIIYFFIVIISLVEIDKQFYYMLSLVRKYSGVVVSQKGFHDIKVNIEGTGVVAQMLTSMLGNFDRSYSVDQILDNMHCRINPTASSMEDIAWIWGLFAIFVFQCTFGVYLIRFRLLIASLLMPDRQYTRILWLYNNMLRERALFIRQRKIEINRMAMDDEFPPPTFFQMLFGKARCFFCDEKIGKEYHSCWDHEQTLLYCDPCWNELLNQRCVACELQYETIVDEQGRMKAKYIQRQTLRRRRPS</sequence>
<evidence type="ECO:0000256" key="5">
    <source>
        <dbReference type="SAM" id="Phobius"/>
    </source>
</evidence>
<dbReference type="EMBL" id="UZAM01010179">
    <property type="protein sequence ID" value="VDP11227.1"/>
    <property type="molecule type" value="Genomic_DNA"/>
</dbReference>
<evidence type="ECO:0000256" key="3">
    <source>
        <dbReference type="ARBA" id="ARBA00022989"/>
    </source>
</evidence>
<protein>
    <submittedName>
        <fullName evidence="9">DC_STAMP domain-containing protein</fullName>
    </submittedName>
</protein>
<evidence type="ECO:0000259" key="6">
    <source>
        <dbReference type="Pfam" id="PF07782"/>
    </source>
</evidence>
<dbReference type="AlphaFoldDB" id="A0A183ITJ5"/>
<evidence type="ECO:0000313" key="8">
    <source>
        <dbReference type="Proteomes" id="UP000270296"/>
    </source>
</evidence>
<keyword evidence="8" id="KW-1185">Reference proteome</keyword>
<dbReference type="GO" id="GO:0016020">
    <property type="term" value="C:membrane"/>
    <property type="evidence" value="ECO:0007669"/>
    <property type="project" value="UniProtKB-SubCell"/>
</dbReference>
<evidence type="ECO:0000256" key="1">
    <source>
        <dbReference type="ARBA" id="ARBA00004141"/>
    </source>
</evidence>
<feature type="transmembrane region" description="Helical" evidence="5">
    <location>
        <begin position="325"/>
        <end position="345"/>
    </location>
</feature>
<feature type="transmembrane region" description="Helical" evidence="5">
    <location>
        <begin position="220"/>
        <end position="247"/>
    </location>
</feature>